<gene>
    <name evidence="1" type="ORF">BN437_2454</name>
</gene>
<evidence type="ECO:0000313" key="1">
    <source>
        <dbReference type="EMBL" id="CCO94372.1"/>
    </source>
</evidence>
<dbReference type="AlphaFoldDB" id="A0A831A628"/>
<dbReference type="EMBL" id="CAPB01000024">
    <property type="protein sequence ID" value="CCO94372.1"/>
    <property type="molecule type" value="Genomic_DNA"/>
</dbReference>
<dbReference type="Proteomes" id="UP000013111">
    <property type="component" value="Unassembled WGS sequence"/>
</dbReference>
<sequence length="37" mass="4105">MVKSVISCSPFWPDGQALSVGVKGASAYYVVFFLRFF</sequence>
<protein>
    <submittedName>
        <fullName evidence="1">Uncharacterized protein</fullName>
    </submittedName>
</protein>
<reference evidence="1 2" key="2">
    <citation type="submission" date="2013-04" db="EMBL/GenBank/DDBJ databases">
        <title>Comparative genomics of 12 strains of Erwinia amylovora identifies a pan-genome with a large conserved core and provides insights into host specificity.</title>
        <authorList>
            <person name="Mann R.A."/>
            <person name="Smits T.H.M."/>
            <person name="Buehlmann A."/>
            <person name="Blom J."/>
            <person name="Goesmann A."/>
            <person name="Frey J.E."/>
            <person name="Plummer K.M."/>
            <person name="Beer S.V."/>
            <person name="Luck J."/>
            <person name="Duffy B."/>
            <person name="Rodoni B."/>
        </authorList>
    </citation>
    <scope>NUCLEOTIDE SEQUENCE [LARGE SCALE GENOMIC DNA]</scope>
    <source>
        <strain evidence="2">CFBP 1232</strain>
    </source>
</reference>
<organism evidence="1 2">
    <name type="scientific">Erwinia amylovora NBRC 12687 = CFBP 1232</name>
    <dbReference type="NCBI Taxonomy" id="1219359"/>
    <lineage>
        <taxon>Bacteria</taxon>
        <taxon>Pseudomonadati</taxon>
        <taxon>Pseudomonadota</taxon>
        <taxon>Gammaproteobacteria</taxon>
        <taxon>Enterobacterales</taxon>
        <taxon>Erwiniaceae</taxon>
        <taxon>Erwinia</taxon>
    </lineage>
</organism>
<evidence type="ECO:0000313" key="2">
    <source>
        <dbReference type="Proteomes" id="UP000013111"/>
    </source>
</evidence>
<comment type="caution">
    <text evidence="1">The sequence shown here is derived from an EMBL/GenBank/DDBJ whole genome shotgun (WGS) entry which is preliminary data.</text>
</comment>
<name>A0A831A628_ERWAM</name>
<proteinExistence type="predicted"/>
<reference evidence="1 2" key="1">
    <citation type="submission" date="2012-11" db="EMBL/GenBank/DDBJ databases">
        <authorList>
            <person name="Linke B."/>
        </authorList>
    </citation>
    <scope>NUCLEOTIDE SEQUENCE [LARGE SCALE GENOMIC DNA]</scope>
    <source>
        <strain evidence="2">CFBP 1232</strain>
    </source>
</reference>
<accession>A0A831A628</accession>